<dbReference type="SUPFAM" id="SSF81901">
    <property type="entry name" value="HCP-like"/>
    <property type="match status" value="1"/>
</dbReference>
<dbReference type="SMART" id="SM00028">
    <property type="entry name" value="TPR"/>
    <property type="match status" value="4"/>
</dbReference>
<evidence type="ECO:0000313" key="2">
    <source>
        <dbReference type="EMBL" id="SFE61198.1"/>
    </source>
</evidence>
<dbReference type="AlphaFoldDB" id="A0A1I2BZ78"/>
<dbReference type="SUPFAM" id="SSF48452">
    <property type="entry name" value="TPR-like"/>
    <property type="match status" value="1"/>
</dbReference>
<proteinExistence type="predicted"/>
<name>A0A1I2BZ78_9BACT</name>
<feature type="region of interest" description="Disordered" evidence="1">
    <location>
        <begin position="1082"/>
        <end position="1104"/>
    </location>
</feature>
<accession>A0A1I2BZ78</accession>
<reference evidence="2 3" key="1">
    <citation type="submission" date="2016-10" db="EMBL/GenBank/DDBJ databases">
        <authorList>
            <person name="de Groot N.N."/>
        </authorList>
    </citation>
    <scope>NUCLEOTIDE SEQUENCE [LARGE SCALE GENOMIC DNA]</scope>
    <source>
        <strain evidence="2 3">CGMCC 1.9156</strain>
    </source>
</reference>
<dbReference type="STRING" id="655355.SAMN05216283_101550"/>
<dbReference type="Proteomes" id="UP000198964">
    <property type="component" value="Unassembled WGS sequence"/>
</dbReference>
<keyword evidence="3" id="KW-1185">Reference proteome</keyword>
<dbReference type="Gene3D" id="1.25.40.10">
    <property type="entry name" value="Tetratricopeptide repeat domain"/>
    <property type="match status" value="3"/>
</dbReference>
<protein>
    <submittedName>
        <fullName evidence="2">Tetratricopeptide repeat-containing protein</fullName>
    </submittedName>
</protein>
<gene>
    <name evidence="2" type="ORF">SAMN05216283_101550</name>
</gene>
<evidence type="ECO:0000256" key="1">
    <source>
        <dbReference type="SAM" id="MobiDB-lite"/>
    </source>
</evidence>
<dbReference type="PROSITE" id="PS51257">
    <property type="entry name" value="PROKAR_LIPOPROTEIN"/>
    <property type="match status" value="1"/>
</dbReference>
<dbReference type="EMBL" id="FONW01000001">
    <property type="protein sequence ID" value="SFE61198.1"/>
    <property type="molecule type" value="Genomic_DNA"/>
</dbReference>
<evidence type="ECO:0000313" key="3">
    <source>
        <dbReference type="Proteomes" id="UP000198964"/>
    </source>
</evidence>
<dbReference type="InterPro" id="IPR011990">
    <property type="entry name" value="TPR-like_helical_dom_sf"/>
</dbReference>
<sequence length="1233" mass="143975">MLKDTRLSKSFLHTLGLVFLLVAIGGCSTEKNTRMSRTYHNVTAQYNVYFNGKESLNAGVERINRSVEDDFTKMLPVFKSSDPSTARVAQSEMEYAIMKASKLIKVHSITKKPRRRKNRSKAYLKLASKEEYNKWIDDSYILMGKAYFYMKNYPAAIENLSYVVRKFSEEDTKYEAYIWLIRAYTDQERYNEASELIQSVDASTDFPRRYDEEFALAVADFHIRQNAFQDAIPHMKVAIHKTFWKKNKVRLKYILAQLYQETRQNGLATETFREVAKMNPPYEMAFNARINAAGAFAGEGDVEKLKKELRKMLRDSKNYEYRDQVYFALGNISMTEGNREGAIDNYIQSAAASSVNVFQRALSCLTLGDIYFQDKAYKNAQSYYDSAMVVIDETYPDYSSIVERYNSLTRLTDNLYTIEREDSLQHLASLSEDERTALVSQWIKDAREEEERQRQLESAQMMDRSFYRMNQSRMGLNRRQQGSGWYFYNPTTVAYGKVEFQQIWGNRKLEDNWRRGNKKLASQFEMEELAEAEEAEAETENRIEDPMSRDYYLQDVPVTEEDLALSHQRIRDALFNAGRIFKIDFENYERSIKEYEELIERYDNSAYELSAYFELWDLYKSLGNLERSEYYKNLIVSKYPDSKYASYLLNPNFFIELEARKDSVNNLYQQAFYNYQQGNYDAAGALTQQIRKMEPDTLLLPKIDFIETIADGVKTDWTQFGTMLNQHIKTYPKSGTIPLAKEILVLIEDSTLADYQKLVEIGYLNDQIQNEELLPENLAENDEFGGKFSYDEDLLHYFVIAFPRSAEVDLNRLKFDIANYNIDHYTRMDFDMETENLNEDVILVVVRALPDKEQSLIYFRSIIRQREVFQTLEDIQYVNFVASSYNYREIVADNSYLEYLKYFVKNYSRFISNDFPEDVLPEPEELLAKAREEEEQLEERGSFVVVKADETQGPFTQESEVAQNFVIAVNDPNFDLRTLSPGFDRYNRSQFSRLNLKIEERRFGDYRMMVIKSMPNIREAMDYFSQVVANRSLYESLQTRSYRNFLISDKNLEKLISDSNIGEYVEFFRNYYISGAFANDKAEQPQPTVTPTEEKATGAGVDSAEPVYQGPFNTNVEGKQFFVLMVPRSGIDQNQIKTAIEEHNTSSFASMNLTIESSEFDADYGILKVAGISDKESGIGYLRSLVRNQEVYGPLMEVNYRNFVISPDNYNLLLENKDFGAYLDFYKTFYLNR</sequence>
<dbReference type="InterPro" id="IPR019734">
    <property type="entry name" value="TPR_rpt"/>
</dbReference>
<organism evidence="2 3">
    <name type="scientific">Sunxiuqinia elliptica</name>
    <dbReference type="NCBI Taxonomy" id="655355"/>
    <lineage>
        <taxon>Bacteria</taxon>
        <taxon>Pseudomonadati</taxon>
        <taxon>Bacteroidota</taxon>
        <taxon>Bacteroidia</taxon>
        <taxon>Marinilabiliales</taxon>
        <taxon>Prolixibacteraceae</taxon>
        <taxon>Sunxiuqinia</taxon>
    </lineage>
</organism>